<evidence type="ECO:0000256" key="1">
    <source>
        <dbReference type="SAM" id="MobiDB-lite"/>
    </source>
</evidence>
<evidence type="ECO:0000259" key="3">
    <source>
        <dbReference type="Pfam" id="PF16344"/>
    </source>
</evidence>
<feature type="domain" description="Protein FecR C-terminal" evidence="3">
    <location>
        <begin position="153"/>
        <end position="220"/>
    </location>
</feature>
<evidence type="ECO:0000313" key="4">
    <source>
        <dbReference type="EMBL" id="SHK94249.1"/>
    </source>
</evidence>
<name>A0A1M6WKY7_XYLRU</name>
<protein>
    <recommendedName>
        <fullName evidence="3">Protein FecR C-terminal domain-containing protein</fullName>
    </recommendedName>
</protein>
<keyword evidence="2" id="KW-1133">Transmembrane helix</keyword>
<gene>
    <name evidence="4" type="ORF">SAMN05216463_11717</name>
</gene>
<keyword evidence="2" id="KW-0812">Transmembrane</keyword>
<evidence type="ECO:0000256" key="2">
    <source>
        <dbReference type="SAM" id="Phobius"/>
    </source>
</evidence>
<dbReference type="Gene3D" id="3.55.50.30">
    <property type="match status" value="1"/>
</dbReference>
<reference evidence="4 5" key="1">
    <citation type="submission" date="2016-11" db="EMBL/GenBank/DDBJ databases">
        <authorList>
            <person name="Jaros S."/>
            <person name="Januszkiewicz K."/>
            <person name="Wedrychowicz H."/>
        </authorList>
    </citation>
    <scope>NUCLEOTIDE SEQUENCE [LARGE SCALE GENOMIC DNA]</scope>
    <source>
        <strain evidence="4 5">KHT3</strain>
    </source>
</reference>
<organism evidence="4 5">
    <name type="scientific">Xylanibacter ruminicola</name>
    <name type="common">Prevotella ruminicola</name>
    <dbReference type="NCBI Taxonomy" id="839"/>
    <lineage>
        <taxon>Bacteria</taxon>
        <taxon>Pseudomonadati</taxon>
        <taxon>Bacteroidota</taxon>
        <taxon>Bacteroidia</taxon>
        <taxon>Bacteroidales</taxon>
        <taxon>Prevotellaceae</taxon>
        <taxon>Xylanibacter</taxon>
    </lineage>
</organism>
<proteinExistence type="predicted"/>
<evidence type="ECO:0000313" key="5">
    <source>
        <dbReference type="Proteomes" id="UP000184130"/>
    </source>
</evidence>
<dbReference type="Pfam" id="PF16344">
    <property type="entry name" value="FecR_C"/>
    <property type="match status" value="1"/>
</dbReference>
<dbReference type="OrthoDB" id="1072616at2"/>
<keyword evidence="2" id="KW-0472">Membrane</keyword>
<dbReference type="EMBL" id="FRBD01000017">
    <property type="protein sequence ID" value="SHK94249.1"/>
    <property type="molecule type" value="Genomic_DNA"/>
</dbReference>
<accession>A0A1M6WKY7</accession>
<dbReference type="Proteomes" id="UP000184130">
    <property type="component" value="Unassembled WGS sequence"/>
</dbReference>
<dbReference type="RefSeq" id="WP_073209590.1">
    <property type="nucleotide sequence ID" value="NZ_FRBD01000017.1"/>
</dbReference>
<feature type="region of interest" description="Disordered" evidence="1">
    <location>
        <begin position="120"/>
        <end position="139"/>
    </location>
</feature>
<sequence>MRNQDKIDLLLDMQEHPEKYSNEQLNSLLAEDTELAEMMEQLATAKRALTKQEANEEEIDIDKEWVEFAAKHHLEFDAPQTKHVMMPLRKIAAMLIGAVLTAGVAFAAIQIVKSVSQPAPKPTKIEAPAAAPASTQYDDETPTDTIAAAKPVVFDNVELTKILPQIAAHYGAEVEFENEDARQYRLYFEWNSQETLKHVVERLNRFESINIELNDHKLTIK</sequence>
<feature type="transmembrane region" description="Helical" evidence="2">
    <location>
        <begin position="91"/>
        <end position="112"/>
    </location>
</feature>
<dbReference type="AlphaFoldDB" id="A0A1M6WKY7"/>
<dbReference type="InterPro" id="IPR032508">
    <property type="entry name" value="FecR_C"/>
</dbReference>